<dbReference type="Proteomes" id="UP000516160">
    <property type="component" value="Chromosome"/>
</dbReference>
<dbReference type="AlphaFoldDB" id="A0A7G9W3Z8"/>
<keyword evidence="3" id="KW-1185">Reference proteome</keyword>
<dbReference type="GO" id="GO:0016747">
    <property type="term" value="F:acyltransferase activity, transferring groups other than amino-acyl groups"/>
    <property type="evidence" value="ECO:0007669"/>
    <property type="project" value="InterPro"/>
</dbReference>
<dbReference type="KEGG" id="acae:HYG86_00795"/>
<dbReference type="Pfam" id="PF13302">
    <property type="entry name" value="Acetyltransf_3"/>
    <property type="match status" value="1"/>
</dbReference>
<reference evidence="2 3" key="1">
    <citation type="submission" date="2020-07" db="EMBL/GenBank/DDBJ databases">
        <title>Alkalicella. sp. LB2 genome.</title>
        <authorList>
            <person name="Postec A."/>
            <person name="Quemeneur M."/>
        </authorList>
    </citation>
    <scope>NUCLEOTIDE SEQUENCE [LARGE SCALE GENOMIC DNA]</scope>
    <source>
        <strain evidence="2 3">LB2</strain>
    </source>
</reference>
<dbReference type="CDD" id="cd04301">
    <property type="entry name" value="NAT_SF"/>
    <property type="match status" value="1"/>
</dbReference>
<dbReference type="EMBL" id="CP058559">
    <property type="protein sequence ID" value="QNO13410.1"/>
    <property type="molecule type" value="Genomic_DNA"/>
</dbReference>
<dbReference type="PROSITE" id="PS51186">
    <property type="entry name" value="GNAT"/>
    <property type="match status" value="1"/>
</dbReference>
<evidence type="ECO:0000259" key="1">
    <source>
        <dbReference type="PROSITE" id="PS51186"/>
    </source>
</evidence>
<keyword evidence="2" id="KW-0808">Transferase</keyword>
<dbReference type="PANTHER" id="PTHR43415">
    <property type="entry name" value="SPERMIDINE N(1)-ACETYLTRANSFERASE"/>
    <property type="match status" value="1"/>
</dbReference>
<dbReference type="Gene3D" id="3.40.630.30">
    <property type="match status" value="1"/>
</dbReference>
<proteinExistence type="predicted"/>
<gene>
    <name evidence="2" type="ORF">HYG86_00795</name>
</gene>
<accession>A0A7G9W3Z8</accession>
<dbReference type="RefSeq" id="WP_213167077.1">
    <property type="nucleotide sequence ID" value="NZ_CP058559.1"/>
</dbReference>
<organism evidence="2 3">
    <name type="scientific">Alkalicella caledoniensis</name>
    <dbReference type="NCBI Taxonomy" id="2731377"/>
    <lineage>
        <taxon>Bacteria</taxon>
        <taxon>Bacillati</taxon>
        <taxon>Bacillota</taxon>
        <taxon>Clostridia</taxon>
        <taxon>Eubacteriales</taxon>
        <taxon>Proteinivoracaceae</taxon>
        <taxon>Alkalicella</taxon>
    </lineage>
</organism>
<dbReference type="InterPro" id="IPR016181">
    <property type="entry name" value="Acyl_CoA_acyltransferase"/>
</dbReference>
<sequence>MKDTSKIQLVGVQQEDCDLLFEWTNDEKVRENSFNSETVKYSDHNKWFNEKMNCPRTILLFLVVNNIKSGLVRLDEINNESLLINYSIPKEYRRKGYGTMLLELVKDKYSDKGLVGKVKKENIGSIKAFIKAGFYMKEEAEMLVFYSTNTFEEGTK</sequence>
<dbReference type="PANTHER" id="PTHR43415:SF3">
    <property type="entry name" value="GNAT-FAMILY ACETYLTRANSFERASE"/>
    <property type="match status" value="1"/>
</dbReference>
<evidence type="ECO:0000313" key="2">
    <source>
        <dbReference type="EMBL" id="QNO13410.1"/>
    </source>
</evidence>
<dbReference type="SUPFAM" id="SSF55729">
    <property type="entry name" value="Acyl-CoA N-acyltransferases (Nat)"/>
    <property type="match status" value="1"/>
</dbReference>
<name>A0A7G9W3Z8_ALKCA</name>
<evidence type="ECO:0000313" key="3">
    <source>
        <dbReference type="Proteomes" id="UP000516160"/>
    </source>
</evidence>
<protein>
    <submittedName>
        <fullName evidence="2">GNAT family N-acetyltransferase</fullName>
    </submittedName>
</protein>
<dbReference type="InterPro" id="IPR000182">
    <property type="entry name" value="GNAT_dom"/>
</dbReference>
<feature type="domain" description="N-acetyltransferase" evidence="1">
    <location>
        <begin position="7"/>
        <end position="152"/>
    </location>
</feature>